<dbReference type="OrthoDB" id="1305246at2759"/>
<evidence type="ECO:0000313" key="1">
    <source>
        <dbReference type="EMBL" id="KAG5605737.1"/>
    </source>
</evidence>
<reference evidence="1 2" key="1">
    <citation type="submission" date="2020-09" db="EMBL/GenBank/DDBJ databases">
        <title>De no assembly of potato wild relative species, Solanum commersonii.</title>
        <authorList>
            <person name="Cho K."/>
        </authorList>
    </citation>
    <scope>NUCLEOTIDE SEQUENCE [LARGE SCALE GENOMIC DNA]</scope>
    <source>
        <strain evidence="1">LZ3.2</strain>
        <tissue evidence="1">Leaf</tissue>
    </source>
</reference>
<proteinExistence type="predicted"/>
<sequence length="271" mass="31672">MVFFQHYTFPSSKFKYLIIGMKCSKLETKLLIQNSLVGCYVVPWPPSHDSRGIIEETTLCLKVNIIAFWDTGNAVSISLWNLHTLVGLPISRVPYEEVVPNATELWAFFPMNDDIFGEGGAKYFDKDEAKKHVHRGDNIVWNATMLIRPHPTYYIDDIKTPKLESAYFMCLCFNYFPLRRGGSFVIEPYSLHRYNHQFGFHQDIPDYLENDIRAELLDDGLRYRRIFISHDTMSKVTFHAAITSTKKLHSTRYPSWWERSHGMFIEDKLDV</sequence>
<dbReference type="PANTHER" id="PTHR36607:SF23">
    <property type="entry name" value="AMINOTRANSFERASE-LIKE PLANT MOBILE DOMAIN-CONTAINING PROTEIN"/>
    <property type="match status" value="1"/>
</dbReference>
<dbReference type="EMBL" id="JACXVP010000005">
    <property type="protein sequence ID" value="KAG5605737.1"/>
    <property type="molecule type" value="Genomic_DNA"/>
</dbReference>
<dbReference type="Proteomes" id="UP000824120">
    <property type="component" value="Chromosome 5"/>
</dbReference>
<name>A0A9J5YYN8_SOLCO</name>
<gene>
    <name evidence="1" type="ORF">H5410_027229</name>
</gene>
<protein>
    <submittedName>
        <fullName evidence="1">Uncharacterized protein</fullName>
    </submittedName>
</protein>
<organism evidence="1 2">
    <name type="scientific">Solanum commersonii</name>
    <name type="common">Commerson's wild potato</name>
    <name type="synonym">Commerson's nightshade</name>
    <dbReference type="NCBI Taxonomy" id="4109"/>
    <lineage>
        <taxon>Eukaryota</taxon>
        <taxon>Viridiplantae</taxon>
        <taxon>Streptophyta</taxon>
        <taxon>Embryophyta</taxon>
        <taxon>Tracheophyta</taxon>
        <taxon>Spermatophyta</taxon>
        <taxon>Magnoliopsida</taxon>
        <taxon>eudicotyledons</taxon>
        <taxon>Gunneridae</taxon>
        <taxon>Pentapetalae</taxon>
        <taxon>asterids</taxon>
        <taxon>lamiids</taxon>
        <taxon>Solanales</taxon>
        <taxon>Solanaceae</taxon>
        <taxon>Solanoideae</taxon>
        <taxon>Solaneae</taxon>
        <taxon>Solanum</taxon>
    </lineage>
</organism>
<accession>A0A9J5YYN8</accession>
<evidence type="ECO:0000313" key="2">
    <source>
        <dbReference type="Proteomes" id="UP000824120"/>
    </source>
</evidence>
<keyword evidence="2" id="KW-1185">Reference proteome</keyword>
<comment type="caution">
    <text evidence="1">The sequence shown here is derived from an EMBL/GenBank/DDBJ whole genome shotgun (WGS) entry which is preliminary data.</text>
</comment>
<dbReference type="PANTHER" id="PTHR36607">
    <property type="entry name" value="1,2-DIHYDROXY-3-KETO-5-METHYLTHIOPENTENE DIOXYGENASE 4"/>
    <property type="match status" value="1"/>
</dbReference>
<dbReference type="AlphaFoldDB" id="A0A9J5YYN8"/>